<feature type="signal peptide" evidence="2">
    <location>
        <begin position="1"/>
        <end position="17"/>
    </location>
</feature>
<feature type="compositionally biased region" description="Polar residues" evidence="1">
    <location>
        <begin position="48"/>
        <end position="77"/>
    </location>
</feature>
<feature type="region of interest" description="Disordered" evidence="1">
    <location>
        <begin position="40"/>
        <end position="77"/>
    </location>
</feature>
<evidence type="ECO:0000256" key="1">
    <source>
        <dbReference type="SAM" id="MobiDB-lite"/>
    </source>
</evidence>
<evidence type="ECO:0000313" key="3">
    <source>
        <dbReference type="EMBL" id="MBW0493501.1"/>
    </source>
</evidence>
<gene>
    <name evidence="3" type="ORF">O181_033216</name>
</gene>
<dbReference type="AlphaFoldDB" id="A0A9Q3CYB2"/>
<reference evidence="3" key="1">
    <citation type="submission" date="2021-03" db="EMBL/GenBank/DDBJ databases">
        <title>Draft genome sequence of rust myrtle Austropuccinia psidii MF-1, a brazilian biotype.</title>
        <authorList>
            <person name="Quecine M.C."/>
            <person name="Pachon D.M.R."/>
            <person name="Bonatelli M.L."/>
            <person name="Correr F.H."/>
            <person name="Franceschini L.M."/>
            <person name="Leite T.F."/>
            <person name="Margarido G.R.A."/>
            <person name="Almeida C.A."/>
            <person name="Ferrarezi J.A."/>
            <person name="Labate C.A."/>
        </authorList>
    </citation>
    <scope>NUCLEOTIDE SEQUENCE</scope>
    <source>
        <strain evidence="3">MF-1</strain>
    </source>
</reference>
<dbReference type="EMBL" id="AVOT02012097">
    <property type="protein sequence ID" value="MBW0493501.1"/>
    <property type="molecule type" value="Genomic_DNA"/>
</dbReference>
<proteinExistence type="predicted"/>
<feature type="chain" id="PRO_5040341480" description="Secreted protein" evidence="2">
    <location>
        <begin position="18"/>
        <end position="106"/>
    </location>
</feature>
<evidence type="ECO:0000256" key="2">
    <source>
        <dbReference type="SAM" id="SignalP"/>
    </source>
</evidence>
<organism evidence="3 4">
    <name type="scientific">Austropuccinia psidii MF-1</name>
    <dbReference type="NCBI Taxonomy" id="1389203"/>
    <lineage>
        <taxon>Eukaryota</taxon>
        <taxon>Fungi</taxon>
        <taxon>Dikarya</taxon>
        <taxon>Basidiomycota</taxon>
        <taxon>Pucciniomycotina</taxon>
        <taxon>Pucciniomycetes</taxon>
        <taxon>Pucciniales</taxon>
        <taxon>Sphaerophragmiaceae</taxon>
        <taxon>Austropuccinia</taxon>
    </lineage>
</organism>
<sequence length="106" mass="11661">MSILLQSLLVVVSIVASAPLQVGNKVENTLVARSPDEYHQSGAAWDKGSTTGYHEASSSAKAGFNSHNQPVASKSSNEVEYYNKQYNKGKIASEYAYKHDKDHPFW</sequence>
<keyword evidence="4" id="KW-1185">Reference proteome</keyword>
<comment type="caution">
    <text evidence="3">The sequence shown here is derived from an EMBL/GenBank/DDBJ whole genome shotgun (WGS) entry which is preliminary data.</text>
</comment>
<protein>
    <recommendedName>
        <fullName evidence="5">Secreted protein</fullName>
    </recommendedName>
</protein>
<keyword evidence="2" id="KW-0732">Signal</keyword>
<name>A0A9Q3CYB2_9BASI</name>
<evidence type="ECO:0008006" key="5">
    <source>
        <dbReference type="Google" id="ProtNLM"/>
    </source>
</evidence>
<evidence type="ECO:0000313" key="4">
    <source>
        <dbReference type="Proteomes" id="UP000765509"/>
    </source>
</evidence>
<accession>A0A9Q3CYB2</accession>
<dbReference type="Proteomes" id="UP000765509">
    <property type="component" value="Unassembled WGS sequence"/>
</dbReference>